<dbReference type="PANTHER" id="PTHR43105">
    <property type="entry name" value="RESPIRATORY NITRATE REDUCTASE"/>
    <property type="match status" value="1"/>
</dbReference>
<evidence type="ECO:0000313" key="3">
    <source>
        <dbReference type="EMBL" id="QSZ67091.1"/>
    </source>
</evidence>
<dbReference type="SUPFAM" id="SSF53706">
    <property type="entry name" value="Formate dehydrogenase/DMSO reductase, domains 1-3"/>
    <property type="match status" value="1"/>
</dbReference>
<dbReference type="Proteomes" id="UP001042704">
    <property type="component" value="Chromosome"/>
</dbReference>
<dbReference type="CDD" id="cd02761">
    <property type="entry name" value="MopB_FmdB-FwdB"/>
    <property type="match status" value="1"/>
</dbReference>
<dbReference type="InterPro" id="IPR016457">
    <property type="entry name" value="Formylmethanofuran_DH_bsu"/>
</dbReference>
<dbReference type="PANTHER" id="PTHR43105:SF14">
    <property type="entry name" value="FORMATE DEHYDROGENASE H"/>
    <property type="match status" value="1"/>
</dbReference>
<gene>
    <name evidence="3" type="ORF">RJ40_06060</name>
</gene>
<dbReference type="GO" id="GO:0003954">
    <property type="term" value="F:NADH dehydrogenase activity"/>
    <property type="evidence" value="ECO:0007669"/>
    <property type="project" value="TreeGrafter"/>
</dbReference>
<sequence length="438" mass="47943">MAKIITDVVCPFCGTLCDDLEVKVSDDGKEILEVYNACVIGTEKFLHSQAEDRLTVPMKQDEEGNWNEVSIDEAVDYTAQMLCNAKKPLMYGWSSTNCEAQSAGHEIAELCGAVVDNTATVCHGTTLIAVQDVGVPSCTLGEVKNRADRIVFWGCNPAHAHPRHMSRYSIFPRGFFTGKGHKARKMVVVDPRSTDTAKMADLHMQIEQGRDYELLSALRVAIRGNPLPETVAGIPRETIQDVAETLKSGRFVVIFFGMGVTQSLSKNHNIDIAIALTRDLNDYTKAAIMPMRGHYNVTGSGQVLGWQFGFPFCVDLSRGFARYNPGDSTSNDLLRRGEVDAVFVLGSDPGAHFPISSVKKIAQLPSVCVDPHYTPTSAVCKLHMPTAFVGVEEGGCAYRMDNVPIETRKVVEPPEGMLSDEGFLERVLARVKEIKGVA</sequence>
<dbReference type="InterPro" id="IPR006656">
    <property type="entry name" value="Mopterin_OxRdtase"/>
</dbReference>
<keyword evidence="4" id="KW-1185">Reference proteome</keyword>
<accession>A0A8A3S5T6</accession>
<dbReference type="InterPro" id="IPR050123">
    <property type="entry name" value="Prok_molybdopt-oxidoreductase"/>
</dbReference>
<reference evidence="3" key="1">
    <citation type="journal article" date="2001" name="Int. J. Syst. Evol. Microbiol.">
        <title>Methanofollis aquaemaris sp. nov., a methanogen isolated from an aquaculture fish pond.</title>
        <authorList>
            <person name="Lai M.C."/>
            <person name="Chen S.C."/>
        </authorList>
    </citation>
    <scope>NUCLEOTIDE SEQUENCE</scope>
    <source>
        <strain evidence="3">N2F9704</strain>
    </source>
</reference>
<proteinExistence type="predicted"/>
<dbReference type="PIRSF" id="PIRSF005646">
    <property type="entry name" value="FwdB"/>
    <property type="match status" value="1"/>
</dbReference>
<reference evidence="3" key="2">
    <citation type="submission" date="2019-02" db="EMBL/GenBank/DDBJ databases">
        <authorList>
            <person name="Chen S.-C."/>
            <person name="Chien H.-H."/>
            <person name="Lai M.-C."/>
        </authorList>
    </citation>
    <scope>NUCLEOTIDE SEQUENCE</scope>
    <source>
        <strain evidence="3">N2F9704</strain>
    </source>
</reference>
<organism evidence="3 4">
    <name type="scientific">Methanofollis aquaemaris</name>
    <dbReference type="NCBI Taxonomy" id="126734"/>
    <lineage>
        <taxon>Archaea</taxon>
        <taxon>Methanobacteriati</taxon>
        <taxon>Methanobacteriota</taxon>
        <taxon>Stenosarchaea group</taxon>
        <taxon>Methanomicrobia</taxon>
        <taxon>Methanomicrobiales</taxon>
        <taxon>Methanomicrobiaceae</taxon>
        <taxon>Methanofollis</taxon>
    </lineage>
</organism>
<evidence type="ECO:0000259" key="2">
    <source>
        <dbReference type="Pfam" id="PF00384"/>
    </source>
</evidence>
<dbReference type="GeneID" id="76423909"/>
<dbReference type="Gene3D" id="3.30.200.210">
    <property type="match status" value="1"/>
</dbReference>
<evidence type="ECO:0000313" key="4">
    <source>
        <dbReference type="Proteomes" id="UP001042704"/>
    </source>
</evidence>
<dbReference type="KEGG" id="maqe:RJ40_06060"/>
<evidence type="ECO:0000256" key="1">
    <source>
        <dbReference type="ARBA" id="ARBA00023002"/>
    </source>
</evidence>
<dbReference type="GO" id="GO:0016020">
    <property type="term" value="C:membrane"/>
    <property type="evidence" value="ECO:0007669"/>
    <property type="project" value="TreeGrafter"/>
</dbReference>
<dbReference type="Gene3D" id="3.40.50.740">
    <property type="match status" value="1"/>
</dbReference>
<dbReference type="EMBL" id="CP036172">
    <property type="protein sequence ID" value="QSZ67091.1"/>
    <property type="molecule type" value="Genomic_DNA"/>
</dbReference>
<dbReference type="GO" id="GO:0022904">
    <property type="term" value="P:respiratory electron transport chain"/>
    <property type="evidence" value="ECO:0007669"/>
    <property type="project" value="TreeGrafter"/>
</dbReference>
<keyword evidence="1" id="KW-0560">Oxidoreductase</keyword>
<name>A0A8A3S5T6_9EURY</name>
<dbReference type="Pfam" id="PF00384">
    <property type="entry name" value="Molybdopterin"/>
    <property type="match status" value="1"/>
</dbReference>
<protein>
    <submittedName>
        <fullName evidence="3">Formylmethanofuran dehydrogenase subunit B</fullName>
    </submittedName>
</protein>
<dbReference type="GO" id="GO:0018493">
    <property type="term" value="F:formylmethanofuran dehydrogenase activity"/>
    <property type="evidence" value="ECO:0007669"/>
    <property type="project" value="InterPro"/>
</dbReference>
<feature type="domain" description="Molybdopterin oxidoreductase" evidence="2">
    <location>
        <begin position="53"/>
        <end position="414"/>
    </location>
</feature>
<dbReference type="Gene3D" id="3.40.228.10">
    <property type="entry name" value="Dimethylsulfoxide Reductase, domain 2"/>
    <property type="match status" value="2"/>
</dbReference>
<dbReference type="RefSeq" id="WP_265582464.1">
    <property type="nucleotide sequence ID" value="NZ_CP036172.1"/>
</dbReference>
<dbReference type="AlphaFoldDB" id="A0A8A3S5T6"/>
<dbReference type="GO" id="GO:0015948">
    <property type="term" value="P:methanogenesis"/>
    <property type="evidence" value="ECO:0007669"/>
    <property type="project" value="InterPro"/>
</dbReference>
<dbReference type="NCBIfam" id="TIGR03129">
    <property type="entry name" value="one_C_dehyd_B"/>
    <property type="match status" value="1"/>
</dbReference>